<comment type="similarity">
    <text evidence="4">Belongs to the bile acid:sodium symporter (BASS) (TC 2.A.28) family.</text>
</comment>
<reference evidence="9 10" key="1">
    <citation type="submission" date="2020-08" db="EMBL/GenBank/DDBJ databases">
        <title>Plant Genome Project.</title>
        <authorList>
            <person name="Zhang R.-G."/>
        </authorList>
    </citation>
    <scope>NUCLEOTIDE SEQUENCE [LARGE SCALE GENOMIC DNA]</scope>
    <source>
        <tissue evidence="9">Rhizome</tissue>
    </source>
</reference>
<feature type="transmembrane region" description="Helical" evidence="8">
    <location>
        <begin position="57"/>
        <end position="79"/>
    </location>
</feature>
<comment type="function">
    <text evidence="1">May function as sodium-coupled metabolite transporter across the chloroplast envelope.</text>
</comment>
<dbReference type="PANTHER" id="PTHR10361">
    <property type="entry name" value="SODIUM-BILE ACID COTRANSPORTER"/>
    <property type="match status" value="1"/>
</dbReference>
<evidence type="ECO:0000313" key="9">
    <source>
        <dbReference type="EMBL" id="KAG6525514.1"/>
    </source>
</evidence>
<evidence type="ECO:0000256" key="4">
    <source>
        <dbReference type="ARBA" id="ARBA00006528"/>
    </source>
</evidence>
<dbReference type="EMBL" id="JACMSC010000004">
    <property type="protein sequence ID" value="KAG6525514.1"/>
    <property type="molecule type" value="Genomic_DNA"/>
</dbReference>
<comment type="caution">
    <text evidence="9">The sequence shown here is derived from an EMBL/GenBank/DDBJ whole genome shotgun (WGS) entry which is preliminary data.</text>
</comment>
<feature type="transmembrane region" description="Helical" evidence="8">
    <location>
        <begin position="389"/>
        <end position="412"/>
    </location>
</feature>
<dbReference type="Proteomes" id="UP000734854">
    <property type="component" value="Unassembled WGS sequence"/>
</dbReference>
<protein>
    <submittedName>
        <fullName evidence="9">Uncharacterized protein</fullName>
    </submittedName>
</protein>
<dbReference type="PANTHER" id="PTHR10361:SF66">
    <property type="entry name" value="OS12G0170300 PROTEIN"/>
    <property type="match status" value="1"/>
</dbReference>
<organism evidence="9 10">
    <name type="scientific">Zingiber officinale</name>
    <name type="common">Ginger</name>
    <name type="synonym">Amomum zingiber</name>
    <dbReference type="NCBI Taxonomy" id="94328"/>
    <lineage>
        <taxon>Eukaryota</taxon>
        <taxon>Viridiplantae</taxon>
        <taxon>Streptophyta</taxon>
        <taxon>Embryophyta</taxon>
        <taxon>Tracheophyta</taxon>
        <taxon>Spermatophyta</taxon>
        <taxon>Magnoliopsida</taxon>
        <taxon>Liliopsida</taxon>
        <taxon>Zingiberales</taxon>
        <taxon>Zingiberaceae</taxon>
        <taxon>Zingiber</taxon>
    </lineage>
</organism>
<comment type="subcellular location">
    <subcellularLocation>
        <location evidence="3">Membrane</location>
        <topology evidence="3">Multi-pass membrane protein</topology>
    </subcellularLocation>
    <subcellularLocation>
        <location evidence="2">Plastid</location>
        <location evidence="2">Chloroplast envelope</location>
    </subcellularLocation>
</comment>
<feature type="transmembrane region" description="Helical" evidence="8">
    <location>
        <begin position="217"/>
        <end position="237"/>
    </location>
</feature>
<feature type="transmembrane region" description="Helical" evidence="8">
    <location>
        <begin position="322"/>
        <end position="349"/>
    </location>
</feature>
<dbReference type="Pfam" id="PF01758">
    <property type="entry name" value="SBF"/>
    <property type="match status" value="2"/>
</dbReference>
<gene>
    <name evidence="9" type="ORF">ZIOFF_015471</name>
</gene>
<dbReference type="Gene3D" id="1.20.1530.20">
    <property type="match status" value="2"/>
</dbReference>
<accession>A0A8J5HUJ9</accession>
<keyword evidence="10" id="KW-1185">Reference proteome</keyword>
<dbReference type="InterPro" id="IPR038770">
    <property type="entry name" value="Na+/solute_symporter_sf"/>
</dbReference>
<evidence type="ECO:0000256" key="5">
    <source>
        <dbReference type="ARBA" id="ARBA00022692"/>
    </source>
</evidence>
<sequence>MSLPSLRPLLFHHESSTKLLPLPIPRSNFHRKRDPGALNIRAHSGNPKRAVPRWENALATAASLYPLYVTIGGSVAVVNPSAFSWFVARGPASYTCALAFIMLAMGLTLELRDLFALFRKQPFSILCGCVAQYTIMPSLGATVSIALGLKPSLAVGLILLACCPGGTASNVVRHFLLVKCKLVESMVEVAKSCIAWLKDVSYRDVHCGTEPKGDMPLSIVMTVCTTLAAVFLTPLLTKLLAGTYVPVDAIKLSLSTLQVVLAPILLGSYLQSAFPTAVKAVIPYAPLAAVLTSSLLASSVFSENIVGIKSSAVGVSNGAVGILFGELGVVVVSVILLHLAGFFLGYLAALISGLGERQRRAIAIQVGMQNSSLGVILATSHFASPLVALPAALSAIIMNIIGSSLGLVWRYLDPTDY</sequence>
<keyword evidence="5 8" id="KW-0812">Transmembrane</keyword>
<evidence type="ECO:0000256" key="8">
    <source>
        <dbReference type="SAM" id="Phobius"/>
    </source>
</evidence>
<evidence type="ECO:0000256" key="6">
    <source>
        <dbReference type="ARBA" id="ARBA00022989"/>
    </source>
</evidence>
<dbReference type="GO" id="GO:0009941">
    <property type="term" value="C:chloroplast envelope"/>
    <property type="evidence" value="ECO:0007669"/>
    <property type="project" value="UniProtKB-SubCell"/>
</dbReference>
<evidence type="ECO:0000313" key="10">
    <source>
        <dbReference type="Proteomes" id="UP000734854"/>
    </source>
</evidence>
<name>A0A8J5HUJ9_ZINOF</name>
<feature type="transmembrane region" description="Helical" evidence="8">
    <location>
        <begin position="123"/>
        <end position="147"/>
    </location>
</feature>
<feature type="transmembrane region" description="Helical" evidence="8">
    <location>
        <begin position="281"/>
        <end position="302"/>
    </location>
</feature>
<evidence type="ECO:0000256" key="3">
    <source>
        <dbReference type="ARBA" id="ARBA00004141"/>
    </source>
</evidence>
<dbReference type="InterPro" id="IPR002657">
    <property type="entry name" value="BilAc:Na_symport/Acr3"/>
</dbReference>
<feature type="transmembrane region" description="Helical" evidence="8">
    <location>
        <begin position="153"/>
        <end position="172"/>
    </location>
</feature>
<feature type="transmembrane region" description="Helical" evidence="8">
    <location>
        <begin position="91"/>
        <end position="111"/>
    </location>
</feature>
<dbReference type="AlphaFoldDB" id="A0A8J5HUJ9"/>
<evidence type="ECO:0000256" key="7">
    <source>
        <dbReference type="ARBA" id="ARBA00023136"/>
    </source>
</evidence>
<feature type="transmembrane region" description="Helical" evidence="8">
    <location>
        <begin position="249"/>
        <end position="269"/>
    </location>
</feature>
<dbReference type="GO" id="GO:0016020">
    <property type="term" value="C:membrane"/>
    <property type="evidence" value="ECO:0007669"/>
    <property type="project" value="UniProtKB-SubCell"/>
</dbReference>
<feature type="transmembrane region" description="Helical" evidence="8">
    <location>
        <begin position="361"/>
        <end position="383"/>
    </location>
</feature>
<evidence type="ECO:0000256" key="1">
    <source>
        <dbReference type="ARBA" id="ARBA00003198"/>
    </source>
</evidence>
<dbReference type="InterPro" id="IPR004710">
    <property type="entry name" value="Bilac:Na_transpt"/>
</dbReference>
<keyword evidence="6 8" id="KW-1133">Transmembrane helix</keyword>
<proteinExistence type="inferred from homology"/>
<evidence type="ECO:0000256" key="2">
    <source>
        <dbReference type="ARBA" id="ARBA00004119"/>
    </source>
</evidence>
<keyword evidence="7 8" id="KW-0472">Membrane</keyword>